<dbReference type="OrthoDB" id="2380134at2"/>
<comment type="caution">
    <text evidence="2">The sequence shown here is derived from an EMBL/GenBank/DDBJ whole genome shotgun (WGS) entry which is preliminary data.</text>
</comment>
<proteinExistence type="predicted"/>
<dbReference type="Pfam" id="PF01636">
    <property type="entry name" value="APH"/>
    <property type="match status" value="1"/>
</dbReference>
<evidence type="ECO:0000313" key="2">
    <source>
        <dbReference type="EMBL" id="KOY17417.1"/>
    </source>
</evidence>
<dbReference type="InterPro" id="IPR051678">
    <property type="entry name" value="AGP_Transferase"/>
</dbReference>
<organism evidence="2 3">
    <name type="scientific">Paenibacillus xylanivorans</name>
    <dbReference type="NCBI Taxonomy" id="1705561"/>
    <lineage>
        <taxon>Bacteria</taxon>
        <taxon>Bacillati</taxon>
        <taxon>Bacillota</taxon>
        <taxon>Bacilli</taxon>
        <taxon>Bacillales</taxon>
        <taxon>Paenibacillaceae</taxon>
        <taxon>Paenibacillus</taxon>
    </lineage>
</organism>
<gene>
    <name evidence="2" type="ORF">AMS66_06465</name>
</gene>
<dbReference type="EMBL" id="LITU01000040">
    <property type="protein sequence ID" value="KOY17417.1"/>
    <property type="molecule type" value="Genomic_DNA"/>
</dbReference>
<dbReference type="PANTHER" id="PTHR21310">
    <property type="entry name" value="AMINOGLYCOSIDE PHOSPHOTRANSFERASE-RELATED-RELATED"/>
    <property type="match status" value="1"/>
</dbReference>
<dbReference type="Proteomes" id="UP000037688">
    <property type="component" value="Unassembled WGS sequence"/>
</dbReference>
<protein>
    <recommendedName>
        <fullName evidence="1">Aminoglycoside phosphotransferase domain-containing protein</fullName>
    </recommendedName>
</protein>
<dbReference type="Gene3D" id="3.30.200.20">
    <property type="entry name" value="Phosphorylase Kinase, domain 1"/>
    <property type="match status" value="1"/>
</dbReference>
<dbReference type="AlphaFoldDB" id="A0A0N0C5L8"/>
<keyword evidence="3" id="KW-1185">Reference proteome</keyword>
<name>A0A0N0C5L8_9BACL</name>
<evidence type="ECO:0000259" key="1">
    <source>
        <dbReference type="Pfam" id="PF01636"/>
    </source>
</evidence>
<dbReference type="Gene3D" id="3.90.1200.10">
    <property type="match status" value="1"/>
</dbReference>
<dbReference type="InterPro" id="IPR011009">
    <property type="entry name" value="Kinase-like_dom_sf"/>
</dbReference>
<evidence type="ECO:0000313" key="3">
    <source>
        <dbReference type="Proteomes" id="UP000037688"/>
    </source>
</evidence>
<reference evidence="2 3" key="1">
    <citation type="submission" date="2015-08" db="EMBL/GenBank/DDBJ databases">
        <title>Draft genome sequence of cellulolytic and xylanolytic Paenibacillus sp. A59, isolated from a decaying forest soil from Patagonia, Argentina.</title>
        <authorList>
            <person name="Ghio S."/>
            <person name="Caceres A.M."/>
            <person name="Talia P."/>
            <person name="Grasso D."/>
            <person name="Campos E."/>
        </authorList>
    </citation>
    <scope>NUCLEOTIDE SEQUENCE [LARGE SCALE GENOMIC DNA]</scope>
    <source>
        <strain evidence="2 3">A59</strain>
    </source>
</reference>
<dbReference type="SUPFAM" id="SSF56112">
    <property type="entry name" value="Protein kinase-like (PK-like)"/>
    <property type="match status" value="1"/>
</dbReference>
<dbReference type="PATRIC" id="fig|1705561.3.peg.1014"/>
<accession>A0A0N0C5L8</accession>
<dbReference type="InterPro" id="IPR002575">
    <property type="entry name" value="Aminoglycoside_PTrfase"/>
</dbReference>
<sequence>MSHEILFRKFQNIKLIELTGGYTNSTFLLEGTDPPVIAKISTNNSIDARVEINCLTLLNEARISPGIHDYFEDNGFLYIILDYLKGVNSQKYLDENDNVKAQEIFKLLGKHLAQDVHSIKRRESNSNIPILKLINIDIDSIDFMPIVLKDKVKLLLNIDIEEEETLVHGDYGPHNAISLDDTLYIIDWEWAGWGHPLQDIAWVIWFVHLHYPMFAKDLSWIFISEYSSYSNVQINEELLKAFSISRILNIMNRIKNANMDVKNEWVRRLEWTLQTNFLK</sequence>
<feature type="domain" description="Aminoglycoside phosphotransferase" evidence="1">
    <location>
        <begin position="156"/>
        <end position="206"/>
    </location>
</feature>
<dbReference type="RefSeq" id="WP_053780007.1">
    <property type="nucleotide sequence ID" value="NZ_LITU01000040.1"/>
</dbReference>